<reference evidence="2 3" key="1">
    <citation type="submission" date="2013-12" db="EMBL/GenBank/DDBJ databases">
        <title>Draft genome of the parsitic nematode Ancylostoma duodenale.</title>
        <authorList>
            <person name="Mitreva M."/>
        </authorList>
    </citation>
    <scope>NUCLEOTIDE SEQUENCE [LARGE SCALE GENOMIC DNA]</scope>
    <source>
        <strain evidence="2 3">Zhejiang</strain>
    </source>
</reference>
<organism evidence="2 3">
    <name type="scientific">Ancylostoma duodenale</name>
    <dbReference type="NCBI Taxonomy" id="51022"/>
    <lineage>
        <taxon>Eukaryota</taxon>
        <taxon>Metazoa</taxon>
        <taxon>Ecdysozoa</taxon>
        <taxon>Nematoda</taxon>
        <taxon>Chromadorea</taxon>
        <taxon>Rhabditida</taxon>
        <taxon>Rhabditina</taxon>
        <taxon>Rhabditomorpha</taxon>
        <taxon>Strongyloidea</taxon>
        <taxon>Ancylostomatidae</taxon>
        <taxon>Ancylostomatinae</taxon>
        <taxon>Ancylostoma</taxon>
    </lineage>
</organism>
<evidence type="ECO:0000259" key="1">
    <source>
        <dbReference type="Pfam" id="PF00005"/>
    </source>
</evidence>
<dbReference type="PANTHER" id="PTHR24221:SF639">
    <property type="entry name" value="ABC-TYPE ANTIGEN PEPTIDE TRANSPORTER"/>
    <property type="match status" value="1"/>
</dbReference>
<dbReference type="GO" id="GO:0005524">
    <property type="term" value="F:ATP binding"/>
    <property type="evidence" value="ECO:0007669"/>
    <property type="project" value="InterPro"/>
</dbReference>
<dbReference type="InterPro" id="IPR003439">
    <property type="entry name" value="ABC_transporter-like_ATP-bd"/>
</dbReference>
<accession>A0A0C2DG06</accession>
<dbReference type="InterPro" id="IPR039421">
    <property type="entry name" value="Type_1_exporter"/>
</dbReference>
<dbReference type="GO" id="GO:0016020">
    <property type="term" value="C:membrane"/>
    <property type="evidence" value="ECO:0007669"/>
    <property type="project" value="TreeGrafter"/>
</dbReference>
<dbReference type="AlphaFoldDB" id="A0A0C2DG06"/>
<dbReference type="PANTHER" id="PTHR24221">
    <property type="entry name" value="ATP-BINDING CASSETTE SUB-FAMILY B"/>
    <property type="match status" value="1"/>
</dbReference>
<dbReference type="Gene3D" id="3.40.50.300">
    <property type="entry name" value="P-loop containing nucleotide triphosphate hydrolases"/>
    <property type="match status" value="1"/>
</dbReference>
<evidence type="ECO:0000313" key="3">
    <source>
        <dbReference type="Proteomes" id="UP000054047"/>
    </source>
</evidence>
<dbReference type="GO" id="GO:0016887">
    <property type="term" value="F:ATP hydrolysis activity"/>
    <property type="evidence" value="ECO:0007669"/>
    <property type="project" value="InterPro"/>
</dbReference>
<evidence type="ECO:0000313" key="2">
    <source>
        <dbReference type="EMBL" id="KIH61372.1"/>
    </source>
</evidence>
<proteinExistence type="predicted"/>
<dbReference type="GO" id="GO:0042626">
    <property type="term" value="F:ATPase-coupled transmembrane transporter activity"/>
    <property type="evidence" value="ECO:0007669"/>
    <property type="project" value="TreeGrafter"/>
</dbReference>
<dbReference type="Pfam" id="PF00005">
    <property type="entry name" value="ABC_tran"/>
    <property type="match status" value="1"/>
</dbReference>
<name>A0A0C2DG06_9BILA</name>
<sequence length="138" mass="15021">MDAIPSGLNLTIKAGTTVALVGPSGGGKSTIVSLIQNLYEPDSGSITIDGIPIANVDHAYYHERVALVAQEPILYNGTIRENILYGCDWATEEDMLEAAQKANVHNFVMELEEGYDTQCGDRGVQMSVKWNMETLTLM</sequence>
<dbReference type="EMBL" id="KN730185">
    <property type="protein sequence ID" value="KIH61372.1"/>
    <property type="molecule type" value="Genomic_DNA"/>
</dbReference>
<gene>
    <name evidence="2" type="ORF">ANCDUO_08358</name>
</gene>
<dbReference type="InterPro" id="IPR027417">
    <property type="entry name" value="P-loop_NTPase"/>
</dbReference>
<dbReference type="Proteomes" id="UP000054047">
    <property type="component" value="Unassembled WGS sequence"/>
</dbReference>
<feature type="domain" description="ABC transporter" evidence="1">
    <location>
        <begin position="7"/>
        <end position="111"/>
    </location>
</feature>
<dbReference type="OrthoDB" id="5826423at2759"/>
<protein>
    <recommendedName>
        <fullName evidence="1">ABC transporter domain-containing protein</fullName>
    </recommendedName>
</protein>
<dbReference type="SUPFAM" id="SSF52540">
    <property type="entry name" value="P-loop containing nucleoside triphosphate hydrolases"/>
    <property type="match status" value="1"/>
</dbReference>
<keyword evidence="3" id="KW-1185">Reference proteome</keyword>